<keyword evidence="2" id="KW-0812">Transmembrane</keyword>
<feature type="region of interest" description="Disordered" evidence="1">
    <location>
        <begin position="190"/>
        <end position="214"/>
    </location>
</feature>
<dbReference type="RefSeq" id="WP_208465787.1">
    <property type="nucleotide sequence ID" value="NZ_JAGFNS010000002.1"/>
</dbReference>
<name>A0ABS3UCR8_9ACTN</name>
<keyword evidence="4" id="KW-1185">Reference proteome</keyword>
<sequence>MARKRAARPLSVGRPRPWATIAAFAVVGTFTAGIIGYGVYASSLADRPWTDKLAAIDGITDYVAQKPAWLTQQHKPGSLPYEVTPSVGGDHNGAWQNCSGTVYDAPIATEHATHSLEHGAVWVTYRPGLDAGQVRKLADRVQGRDYTLMSPHDQLTSNVTVQAWGYQLAVDSADDARIDTFISAARVKAGPEQGAPCSGGNTATGTTPQQGGQQ</sequence>
<organism evidence="3 4">
    <name type="scientific">Actinoplanes flavus</name>
    <dbReference type="NCBI Taxonomy" id="2820290"/>
    <lineage>
        <taxon>Bacteria</taxon>
        <taxon>Bacillati</taxon>
        <taxon>Actinomycetota</taxon>
        <taxon>Actinomycetes</taxon>
        <taxon>Micromonosporales</taxon>
        <taxon>Micromonosporaceae</taxon>
        <taxon>Actinoplanes</taxon>
    </lineage>
</organism>
<reference evidence="3 4" key="1">
    <citation type="submission" date="2021-03" db="EMBL/GenBank/DDBJ databases">
        <title>Actinoplanes flavus sp. nov., a novel actinomycete isolated from Coconut Palm rhizosphere soil.</title>
        <authorList>
            <person name="Luo X."/>
        </authorList>
    </citation>
    <scope>NUCLEOTIDE SEQUENCE [LARGE SCALE GENOMIC DNA]</scope>
    <source>
        <strain evidence="3 4">NEAU-H7</strain>
    </source>
</reference>
<feature type="transmembrane region" description="Helical" evidence="2">
    <location>
        <begin position="21"/>
        <end position="40"/>
    </location>
</feature>
<accession>A0ABS3UCR8</accession>
<evidence type="ECO:0000313" key="3">
    <source>
        <dbReference type="EMBL" id="MBO3736572.1"/>
    </source>
</evidence>
<dbReference type="InterPro" id="IPR021454">
    <property type="entry name" value="DUF3105"/>
</dbReference>
<keyword evidence="2" id="KW-0472">Membrane</keyword>
<protein>
    <submittedName>
        <fullName evidence="3">DUF3105 domain-containing protein</fullName>
    </submittedName>
</protein>
<dbReference type="Proteomes" id="UP000679690">
    <property type="component" value="Unassembled WGS sequence"/>
</dbReference>
<comment type="caution">
    <text evidence="3">The sequence shown here is derived from an EMBL/GenBank/DDBJ whole genome shotgun (WGS) entry which is preliminary data.</text>
</comment>
<keyword evidence="2" id="KW-1133">Transmembrane helix</keyword>
<dbReference type="Pfam" id="PF11303">
    <property type="entry name" value="DUF3105"/>
    <property type="match status" value="1"/>
</dbReference>
<evidence type="ECO:0000313" key="4">
    <source>
        <dbReference type="Proteomes" id="UP000679690"/>
    </source>
</evidence>
<dbReference type="EMBL" id="JAGFNS010000002">
    <property type="protein sequence ID" value="MBO3736572.1"/>
    <property type="molecule type" value="Genomic_DNA"/>
</dbReference>
<gene>
    <name evidence="3" type="ORF">J5X75_03450</name>
</gene>
<feature type="compositionally biased region" description="Low complexity" evidence="1">
    <location>
        <begin position="199"/>
        <end position="214"/>
    </location>
</feature>
<evidence type="ECO:0000256" key="2">
    <source>
        <dbReference type="SAM" id="Phobius"/>
    </source>
</evidence>
<proteinExistence type="predicted"/>
<evidence type="ECO:0000256" key="1">
    <source>
        <dbReference type="SAM" id="MobiDB-lite"/>
    </source>
</evidence>